<dbReference type="PANTHER" id="PTHR21621:SF0">
    <property type="entry name" value="BETA-CITRYLGLUTAMATE SYNTHASE B-RELATED"/>
    <property type="match status" value="1"/>
</dbReference>
<dbReference type="PANTHER" id="PTHR21621">
    <property type="entry name" value="RIBOSOMAL PROTEIN S6 MODIFICATION PROTEIN"/>
    <property type="match status" value="1"/>
</dbReference>
<comment type="caution">
    <text evidence="2">The sequence shown here is derived from an EMBL/GenBank/DDBJ whole genome shotgun (WGS) entry which is preliminary data.</text>
</comment>
<dbReference type="EMBL" id="JBHTIF010000001">
    <property type="protein sequence ID" value="MFD0725569.1"/>
    <property type="molecule type" value="Genomic_DNA"/>
</dbReference>
<dbReference type="Gene3D" id="3.30.470.20">
    <property type="entry name" value="ATP-grasp fold, B domain"/>
    <property type="match status" value="1"/>
</dbReference>
<evidence type="ECO:0000313" key="2">
    <source>
        <dbReference type="EMBL" id="MFD0725569.1"/>
    </source>
</evidence>
<evidence type="ECO:0000313" key="3">
    <source>
        <dbReference type="Proteomes" id="UP001597110"/>
    </source>
</evidence>
<gene>
    <name evidence="2" type="ORF">ACFQ0E_08155</name>
</gene>
<evidence type="ECO:0000259" key="1">
    <source>
        <dbReference type="Pfam" id="PF21068"/>
    </source>
</evidence>
<dbReference type="RefSeq" id="WP_386823161.1">
    <property type="nucleotide sequence ID" value="NZ_JBHTIF010000001.1"/>
</dbReference>
<dbReference type="Pfam" id="PF21068">
    <property type="entry name" value="ATPgraspMvdD"/>
    <property type="match status" value="1"/>
</dbReference>
<keyword evidence="2" id="KW-0436">Ligase</keyword>
<dbReference type="GO" id="GO:0016874">
    <property type="term" value="F:ligase activity"/>
    <property type="evidence" value="ECO:0007669"/>
    <property type="project" value="UniProtKB-KW"/>
</dbReference>
<organism evidence="2 3">
    <name type="scientific">Lysobacter brunescens</name>
    <dbReference type="NCBI Taxonomy" id="262323"/>
    <lineage>
        <taxon>Bacteria</taxon>
        <taxon>Pseudomonadati</taxon>
        <taxon>Pseudomonadota</taxon>
        <taxon>Gammaproteobacteria</taxon>
        <taxon>Lysobacterales</taxon>
        <taxon>Lysobacteraceae</taxon>
        <taxon>Lysobacter</taxon>
    </lineage>
</organism>
<dbReference type="Proteomes" id="UP001597110">
    <property type="component" value="Unassembled WGS sequence"/>
</dbReference>
<proteinExistence type="predicted"/>
<dbReference type="SUPFAM" id="SSF56059">
    <property type="entry name" value="Glutathione synthetase ATP-binding domain-like"/>
    <property type="match status" value="1"/>
</dbReference>
<protein>
    <submittedName>
        <fullName evidence="2">RimK family alpha-L-glutamate ligase</fullName>
    </submittedName>
</protein>
<keyword evidence="3" id="KW-1185">Reference proteome</keyword>
<dbReference type="InterPro" id="IPR048936">
    <property type="entry name" value="MvdD-like_ATPgrasp"/>
</dbReference>
<reference evidence="3" key="1">
    <citation type="journal article" date="2019" name="Int. J. Syst. Evol. Microbiol.">
        <title>The Global Catalogue of Microorganisms (GCM) 10K type strain sequencing project: providing services to taxonomists for standard genome sequencing and annotation.</title>
        <authorList>
            <consortium name="The Broad Institute Genomics Platform"/>
            <consortium name="The Broad Institute Genome Sequencing Center for Infectious Disease"/>
            <person name="Wu L."/>
            <person name="Ma J."/>
        </authorList>
    </citation>
    <scope>NUCLEOTIDE SEQUENCE [LARGE SCALE GENOMIC DNA]</scope>
    <source>
        <strain evidence="3">CCUG 55585</strain>
    </source>
</reference>
<sequence length="336" mass="37708">MNNDILIVTHSGDLHADLVVERLHARGARPFRLDLDQFPAQYRLDIRQRDGVTGGILHHLPSQRETSLANIGAVWTRKSGEFRFVSGEELGPQERAFATAETHHILTGTLLSLDAYWMNHPMASQSAMWKGEQLRRAARLGFRVPSSLATNDADAVRRFRVDAGGDIIFKPLSSPSLGADEVDPADRIVPSLATTLITDAHDDMLDSVREIPGFFQQYIAKRHELRVTVIDDRVFAARIESQGDERTRIDYRDFSAEIDYRAERLPAEVERMCHAFVHAYGLRFGAIDLICTPAGDYVFLENNPAGQFLFVEQLVPELRMLDAVADCLIDGARRKG</sequence>
<feature type="domain" description="MvdD-like pre-ATP grasp" evidence="1">
    <location>
        <begin position="5"/>
        <end position="120"/>
    </location>
</feature>
<accession>A0ABW2YGG7</accession>
<name>A0ABW2YGG7_9GAMM</name>